<accession>A0A5M3YTM4</accession>
<dbReference type="Pfam" id="PF08022">
    <property type="entry name" value="FAD_binding_8"/>
    <property type="match status" value="1"/>
</dbReference>
<dbReference type="InterPro" id="IPR013130">
    <property type="entry name" value="Fe3_Rdtase_TM_dom"/>
</dbReference>
<keyword evidence="7" id="KW-0249">Electron transport</keyword>
<dbReference type="PROSITE" id="PS51384">
    <property type="entry name" value="FAD_FR"/>
    <property type="match status" value="1"/>
</dbReference>
<evidence type="ECO:0000259" key="13">
    <source>
        <dbReference type="PROSITE" id="PS51384"/>
    </source>
</evidence>
<keyword evidence="15" id="KW-1185">Reference proteome</keyword>
<dbReference type="Pfam" id="PF01794">
    <property type="entry name" value="Ferric_reduct"/>
    <property type="match status" value="1"/>
</dbReference>
<evidence type="ECO:0000256" key="8">
    <source>
        <dbReference type="ARBA" id="ARBA00022989"/>
    </source>
</evidence>
<dbReference type="GO" id="GO:0015677">
    <property type="term" value="P:copper ion import"/>
    <property type="evidence" value="ECO:0007669"/>
    <property type="project" value="TreeGrafter"/>
</dbReference>
<keyword evidence="6" id="KW-0812">Transmembrane</keyword>
<dbReference type="SFLD" id="SFLDS00052">
    <property type="entry name" value="Ferric_Reductase_Domain"/>
    <property type="match status" value="1"/>
</dbReference>
<evidence type="ECO:0000256" key="12">
    <source>
        <dbReference type="ARBA" id="ARBA00048483"/>
    </source>
</evidence>
<dbReference type="CDD" id="cd06186">
    <property type="entry name" value="NOX_Duox_like_FAD_NADP"/>
    <property type="match status" value="1"/>
</dbReference>
<keyword evidence="9" id="KW-0560">Oxidoreductase</keyword>
<dbReference type="VEuPathDB" id="FungiDB:ATEG_08157"/>
<dbReference type="InterPro" id="IPR013112">
    <property type="entry name" value="FAD-bd_8"/>
</dbReference>
<comment type="subcellular location">
    <subcellularLocation>
        <location evidence="1">Cell membrane</location>
        <topology evidence="1">Multi-pass membrane protein</topology>
    </subcellularLocation>
</comment>
<dbReference type="Pfam" id="PF08030">
    <property type="entry name" value="NAD_binding_6"/>
    <property type="match status" value="1"/>
</dbReference>
<dbReference type="PANTHER" id="PTHR32361">
    <property type="entry name" value="FERRIC/CUPRIC REDUCTASE TRANSMEMBRANE COMPONENT"/>
    <property type="match status" value="1"/>
</dbReference>
<protein>
    <recommendedName>
        <fullName evidence="3">ferric-chelate reductase (NADPH)</fullName>
        <ecNumber evidence="3">1.16.1.9</ecNumber>
    </recommendedName>
</protein>
<comment type="catalytic activity">
    <reaction evidence="12">
        <text>2 a Fe(II)-siderophore + NADP(+) + H(+) = 2 a Fe(III)-siderophore + NADPH</text>
        <dbReference type="Rhea" id="RHEA:28795"/>
        <dbReference type="Rhea" id="RHEA-COMP:11342"/>
        <dbReference type="Rhea" id="RHEA-COMP:11344"/>
        <dbReference type="ChEBI" id="CHEBI:15378"/>
        <dbReference type="ChEBI" id="CHEBI:29033"/>
        <dbReference type="ChEBI" id="CHEBI:29034"/>
        <dbReference type="ChEBI" id="CHEBI:57783"/>
        <dbReference type="ChEBI" id="CHEBI:58349"/>
        <dbReference type="EC" id="1.16.1.9"/>
    </reaction>
</comment>
<dbReference type="GO" id="GO:0005886">
    <property type="term" value="C:plasma membrane"/>
    <property type="evidence" value="ECO:0007669"/>
    <property type="project" value="UniProtKB-SubCell"/>
</dbReference>
<organism evidence="14 15">
    <name type="scientific">Aspergillus terreus</name>
    <dbReference type="NCBI Taxonomy" id="33178"/>
    <lineage>
        <taxon>Eukaryota</taxon>
        <taxon>Fungi</taxon>
        <taxon>Dikarya</taxon>
        <taxon>Ascomycota</taxon>
        <taxon>Pezizomycotina</taxon>
        <taxon>Eurotiomycetes</taxon>
        <taxon>Eurotiomycetidae</taxon>
        <taxon>Eurotiales</taxon>
        <taxon>Aspergillaceae</taxon>
        <taxon>Aspergillus</taxon>
        <taxon>Aspergillus subgen. Circumdati</taxon>
    </lineage>
</organism>
<keyword evidence="11" id="KW-0472">Membrane</keyword>
<dbReference type="PANTHER" id="PTHR32361:SF24">
    <property type="entry name" value="REDUCTASE, PUTATIVE (AFU_ORTHOLOGUE AFUA_3G10820)-RELATED"/>
    <property type="match status" value="1"/>
</dbReference>
<evidence type="ECO:0000256" key="2">
    <source>
        <dbReference type="ARBA" id="ARBA00006278"/>
    </source>
</evidence>
<evidence type="ECO:0000313" key="15">
    <source>
        <dbReference type="Proteomes" id="UP000452235"/>
    </source>
</evidence>
<proteinExistence type="inferred from homology"/>
<evidence type="ECO:0000256" key="7">
    <source>
        <dbReference type="ARBA" id="ARBA00022982"/>
    </source>
</evidence>
<evidence type="ECO:0000256" key="10">
    <source>
        <dbReference type="ARBA" id="ARBA00023065"/>
    </source>
</evidence>
<comment type="similarity">
    <text evidence="2">Belongs to the ferric reductase (FRE) family.</text>
</comment>
<evidence type="ECO:0000256" key="5">
    <source>
        <dbReference type="ARBA" id="ARBA00022475"/>
    </source>
</evidence>
<evidence type="ECO:0000256" key="1">
    <source>
        <dbReference type="ARBA" id="ARBA00004651"/>
    </source>
</evidence>
<comment type="caution">
    <text evidence="14">The sequence shown here is derived from an EMBL/GenBank/DDBJ whole genome shotgun (WGS) entry which is preliminary data.</text>
</comment>
<dbReference type="InterPro" id="IPR017938">
    <property type="entry name" value="Riboflavin_synthase-like_b-brl"/>
</dbReference>
<dbReference type="SFLD" id="SFLDG01168">
    <property type="entry name" value="Ferric_reductase_subgroup_(FRE"/>
    <property type="match status" value="1"/>
</dbReference>
<feature type="domain" description="FAD-binding FR-type" evidence="13">
    <location>
        <begin position="318"/>
        <end position="443"/>
    </location>
</feature>
<dbReference type="EC" id="1.16.1.9" evidence="3"/>
<dbReference type="GO" id="GO:0052851">
    <property type="term" value="F:ferric-chelate reductase (NADPH) activity"/>
    <property type="evidence" value="ECO:0007669"/>
    <property type="project" value="UniProtKB-EC"/>
</dbReference>
<dbReference type="GO" id="GO:0006879">
    <property type="term" value="P:intracellular iron ion homeostasis"/>
    <property type="evidence" value="ECO:0007669"/>
    <property type="project" value="TreeGrafter"/>
</dbReference>
<gene>
    <name evidence="14" type="ORF">ATEIFO6365_0004058300</name>
</gene>
<dbReference type="SUPFAM" id="SSF63380">
    <property type="entry name" value="Riboflavin synthase domain-like"/>
    <property type="match status" value="1"/>
</dbReference>
<evidence type="ECO:0000256" key="4">
    <source>
        <dbReference type="ARBA" id="ARBA00022448"/>
    </source>
</evidence>
<evidence type="ECO:0000313" key="14">
    <source>
        <dbReference type="EMBL" id="GFF15464.1"/>
    </source>
</evidence>
<evidence type="ECO:0000256" key="11">
    <source>
        <dbReference type="ARBA" id="ARBA00023136"/>
    </source>
</evidence>
<dbReference type="FunFam" id="3.40.50.80:FF:000023">
    <property type="entry name" value="Putative ferric-chelate reductase"/>
    <property type="match status" value="1"/>
</dbReference>
<sequence>MQSLLFLSLVGLSAATTLDKRHGGGSDAFEIFYEMVNDDLARITLTVLGLMAAFIFLWKIWFRMSSHLRRLASFNNDRQRYFMSADDTFASIKNHIIYAPLFRNRHNQEFQLSQAINFGTLPSRFHAFILVGIIAMNVVVCVVTVPYKKEEDSVAGVIRNRTGTMATVNLIPLVLLAGRNNPLIKLLQVPFDTFNLIHRWLARIVVLESVAHIFAWAIPKAQTAGWDIVGMVFGKSSFLLTGLIAGCAFVGLMVHSPSPIRHAFYETFLHLHIAMAVVGFATLWVHLDGLPAQNYLLAAIILWALERATRIVILLYRNCGRNSTTALVEALPGDAMRITINMARPWTFRPGQHIYLYIPAVGWWSSHPFSVGWSEAEEIVTDEKGLPTTRQDVFGTKKTTLSLLVRRRTGFTNKLFQRALSSVGSRTVFRAFAEGPYGSIHSMDSYGTVLLVAGGVGITHQVPFVRHLVQGHADGTVAARRVTLVWIIQSPEHLEWIRPWMTSILAMERRREVLRIMLFITRPRNTKEIQSPSATVQMFPGRPNIDTLVGMEVENQVGAMGVLVCGNGSLSDDVRRVCRKRQHQTHVDFIEESFTW</sequence>
<keyword evidence="5" id="KW-1003">Cell membrane</keyword>
<dbReference type="InterPro" id="IPR017927">
    <property type="entry name" value="FAD-bd_FR_type"/>
</dbReference>
<keyword evidence="8" id="KW-1133">Transmembrane helix</keyword>
<keyword evidence="10" id="KW-0406">Ion transport</keyword>
<dbReference type="Gene3D" id="3.40.50.80">
    <property type="entry name" value="Nucleotide-binding domain of ferredoxin-NADP reductase (FNR) module"/>
    <property type="match status" value="1"/>
</dbReference>
<name>A0A5M3YTM4_ASPTE</name>
<dbReference type="AlphaFoldDB" id="A0A5M3YTM4"/>
<dbReference type="EMBL" id="BLJY01000004">
    <property type="protein sequence ID" value="GFF15464.1"/>
    <property type="molecule type" value="Genomic_DNA"/>
</dbReference>
<keyword evidence="4" id="KW-0813">Transport</keyword>
<dbReference type="SUPFAM" id="SSF52343">
    <property type="entry name" value="Ferredoxin reductase-like, C-terminal NADP-linked domain"/>
    <property type="match status" value="1"/>
</dbReference>
<dbReference type="InterPro" id="IPR013121">
    <property type="entry name" value="Fe_red_NAD-bd_6"/>
</dbReference>
<dbReference type="GO" id="GO:0006826">
    <property type="term" value="P:iron ion transport"/>
    <property type="evidence" value="ECO:0007669"/>
    <property type="project" value="UniProtKB-ARBA"/>
</dbReference>
<evidence type="ECO:0000256" key="3">
    <source>
        <dbReference type="ARBA" id="ARBA00012668"/>
    </source>
</evidence>
<dbReference type="InterPro" id="IPR039261">
    <property type="entry name" value="FNR_nucleotide-bd"/>
</dbReference>
<reference evidence="14 15" key="1">
    <citation type="submission" date="2020-01" db="EMBL/GenBank/DDBJ databases">
        <title>Aspergillus terreus IFO 6365 whole genome shotgun sequence.</title>
        <authorList>
            <person name="Kanamasa S."/>
            <person name="Takahashi H."/>
        </authorList>
    </citation>
    <scope>NUCLEOTIDE SEQUENCE [LARGE SCALE GENOMIC DNA]</scope>
    <source>
        <strain evidence="14 15">IFO 6365</strain>
    </source>
</reference>
<evidence type="ECO:0000256" key="6">
    <source>
        <dbReference type="ARBA" id="ARBA00022692"/>
    </source>
</evidence>
<dbReference type="InterPro" id="IPR051410">
    <property type="entry name" value="Ferric/Cupric_Reductase"/>
</dbReference>
<evidence type="ECO:0000256" key="9">
    <source>
        <dbReference type="ARBA" id="ARBA00023002"/>
    </source>
</evidence>
<dbReference type="OrthoDB" id="4494341at2759"/>
<dbReference type="Proteomes" id="UP000452235">
    <property type="component" value="Unassembled WGS sequence"/>
</dbReference>